<sequence length="115" mass="12574">MLLALDAILGHKSAHSFATGPVIADPFISPLLLTITPALSSKYINDPSFLRNGFRCRMTTAGITVKTNVKYHVENIFHLPVLSAQLITAPTGKPRDILNLAPADPPRPEMTRISW</sequence>
<evidence type="ECO:0000313" key="2">
    <source>
        <dbReference type="Proteomes" id="UP000053097"/>
    </source>
</evidence>
<name>A0A026X3N9_OOCBI</name>
<gene>
    <name evidence="1" type="ORF">X777_07508</name>
</gene>
<keyword evidence="2" id="KW-1185">Reference proteome</keyword>
<accession>A0A026X3N9</accession>
<protein>
    <submittedName>
        <fullName evidence="1">Uncharacterized protein</fullName>
    </submittedName>
</protein>
<organism evidence="1 2">
    <name type="scientific">Ooceraea biroi</name>
    <name type="common">Clonal raider ant</name>
    <name type="synonym">Cerapachys biroi</name>
    <dbReference type="NCBI Taxonomy" id="2015173"/>
    <lineage>
        <taxon>Eukaryota</taxon>
        <taxon>Metazoa</taxon>
        <taxon>Ecdysozoa</taxon>
        <taxon>Arthropoda</taxon>
        <taxon>Hexapoda</taxon>
        <taxon>Insecta</taxon>
        <taxon>Pterygota</taxon>
        <taxon>Neoptera</taxon>
        <taxon>Endopterygota</taxon>
        <taxon>Hymenoptera</taxon>
        <taxon>Apocrita</taxon>
        <taxon>Aculeata</taxon>
        <taxon>Formicoidea</taxon>
        <taxon>Formicidae</taxon>
        <taxon>Dorylinae</taxon>
        <taxon>Ooceraea</taxon>
    </lineage>
</organism>
<dbReference type="AlphaFoldDB" id="A0A026X3N9"/>
<dbReference type="Proteomes" id="UP000053097">
    <property type="component" value="Unassembled WGS sequence"/>
</dbReference>
<evidence type="ECO:0000313" key="1">
    <source>
        <dbReference type="EMBL" id="EZA62693.1"/>
    </source>
</evidence>
<reference evidence="1 2" key="1">
    <citation type="journal article" date="2014" name="Curr. Biol.">
        <title>The genome of the clonal raider ant Cerapachys biroi.</title>
        <authorList>
            <person name="Oxley P.R."/>
            <person name="Ji L."/>
            <person name="Fetter-Pruneda I."/>
            <person name="McKenzie S.K."/>
            <person name="Li C."/>
            <person name="Hu H."/>
            <person name="Zhang G."/>
            <person name="Kronauer D.J."/>
        </authorList>
    </citation>
    <scope>NUCLEOTIDE SEQUENCE [LARGE SCALE GENOMIC DNA]</scope>
</reference>
<dbReference type="OMA" id="YHVENIF"/>
<dbReference type="EMBL" id="KK107019">
    <property type="protein sequence ID" value="EZA62693.1"/>
    <property type="molecule type" value="Genomic_DNA"/>
</dbReference>
<proteinExistence type="predicted"/>